<dbReference type="GO" id="GO:0005044">
    <property type="term" value="F:scavenger receptor activity"/>
    <property type="evidence" value="ECO:0007669"/>
    <property type="project" value="InterPro"/>
</dbReference>
<feature type="domain" description="EGF-like" evidence="4">
    <location>
        <begin position="294"/>
        <end position="329"/>
    </location>
</feature>
<feature type="domain" description="EGF-like" evidence="4">
    <location>
        <begin position="340"/>
        <end position="374"/>
    </location>
</feature>
<dbReference type="Gene3D" id="2.170.300.10">
    <property type="entry name" value="Tie2 ligand-binding domain superfamily"/>
    <property type="match status" value="3"/>
</dbReference>
<dbReference type="Gene3D" id="2.60.120.260">
    <property type="entry name" value="Galactose-binding domain-like"/>
    <property type="match status" value="1"/>
</dbReference>
<feature type="chain" id="PRO_5042978879" description="EGF-like domain-containing protein" evidence="3">
    <location>
        <begin position="21"/>
        <end position="578"/>
    </location>
</feature>
<keyword evidence="2" id="KW-0812">Transmembrane</keyword>
<organism evidence="5 6">
    <name type="scientific">Patella caerulea</name>
    <name type="common">Rayed Mediterranean limpet</name>
    <dbReference type="NCBI Taxonomy" id="87958"/>
    <lineage>
        <taxon>Eukaryota</taxon>
        <taxon>Metazoa</taxon>
        <taxon>Spiralia</taxon>
        <taxon>Lophotrochozoa</taxon>
        <taxon>Mollusca</taxon>
        <taxon>Gastropoda</taxon>
        <taxon>Patellogastropoda</taxon>
        <taxon>Patelloidea</taxon>
        <taxon>Patellidae</taxon>
        <taxon>Patella</taxon>
    </lineage>
</organism>
<feature type="domain" description="EGF-like" evidence="4">
    <location>
        <begin position="23"/>
        <end position="66"/>
    </location>
</feature>
<keyword evidence="2" id="KW-1133">Transmembrane helix</keyword>
<evidence type="ECO:0000256" key="2">
    <source>
        <dbReference type="SAM" id="Phobius"/>
    </source>
</evidence>
<dbReference type="PANTHER" id="PTHR24043:SF8">
    <property type="entry name" value="EGF-LIKE DOMAIN-CONTAINING PROTEIN"/>
    <property type="match status" value="1"/>
</dbReference>
<dbReference type="Proteomes" id="UP001347796">
    <property type="component" value="Unassembled WGS sequence"/>
</dbReference>
<keyword evidence="6" id="KW-1185">Reference proteome</keyword>
<dbReference type="PANTHER" id="PTHR24043">
    <property type="entry name" value="SCAVENGER RECEPTOR CLASS F"/>
    <property type="match status" value="1"/>
</dbReference>
<gene>
    <name evidence="5" type="ORF">SNE40_011842</name>
</gene>
<keyword evidence="1" id="KW-0245">EGF-like domain</keyword>
<feature type="domain" description="EGF-like" evidence="4">
    <location>
        <begin position="431"/>
        <end position="466"/>
    </location>
</feature>
<dbReference type="InterPro" id="IPR000742">
    <property type="entry name" value="EGF"/>
</dbReference>
<dbReference type="SMART" id="SM00181">
    <property type="entry name" value="EGF"/>
    <property type="match status" value="6"/>
</dbReference>
<feature type="domain" description="EGF-like" evidence="4">
    <location>
        <begin position="385"/>
        <end position="420"/>
    </location>
</feature>
<comment type="caution">
    <text evidence="5">The sequence shown here is derived from an EMBL/GenBank/DDBJ whole genome shotgun (WGS) entry which is preliminary data.</text>
</comment>
<accession>A0AAN8JQV1</accession>
<proteinExistence type="predicted"/>
<evidence type="ECO:0000313" key="5">
    <source>
        <dbReference type="EMBL" id="KAK6179494.1"/>
    </source>
</evidence>
<keyword evidence="2" id="KW-0472">Membrane</keyword>
<dbReference type="InterPro" id="IPR008979">
    <property type="entry name" value="Galactose-bd-like_sf"/>
</dbReference>
<evidence type="ECO:0000313" key="6">
    <source>
        <dbReference type="Proteomes" id="UP001347796"/>
    </source>
</evidence>
<dbReference type="SUPFAM" id="SSF49785">
    <property type="entry name" value="Galactose-binding domain-like"/>
    <property type="match status" value="1"/>
</dbReference>
<feature type="transmembrane region" description="Helical" evidence="2">
    <location>
        <begin position="526"/>
        <end position="552"/>
    </location>
</feature>
<keyword evidence="3" id="KW-0732">Signal</keyword>
<evidence type="ECO:0000256" key="3">
    <source>
        <dbReference type="SAM" id="SignalP"/>
    </source>
</evidence>
<evidence type="ECO:0000259" key="4">
    <source>
        <dbReference type="SMART" id="SM00181"/>
    </source>
</evidence>
<dbReference type="InterPro" id="IPR042635">
    <property type="entry name" value="MEGF10/SREC1/2-like"/>
</dbReference>
<dbReference type="Pfam" id="PF22633">
    <property type="entry name" value="F5_F8_type_C_2"/>
    <property type="match status" value="1"/>
</dbReference>
<name>A0AAN8JQV1_PATCE</name>
<dbReference type="EMBL" id="JAZGQO010000008">
    <property type="protein sequence ID" value="KAK6179494.1"/>
    <property type="molecule type" value="Genomic_DNA"/>
</dbReference>
<protein>
    <recommendedName>
        <fullName evidence="4">EGF-like domain-containing protein</fullName>
    </recommendedName>
</protein>
<feature type="domain" description="EGF-like" evidence="4">
    <location>
        <begin position="477"/>
        <end position="512"/>
    </location>
</feature>
<dbReference type="AlphaFoldDB" id="A0AAN8JQV1"/>
<sequence length="578" mass="62618">MINQCLLIILVVTFLHSIHSQRECPGSKFGTGCRLQCHCKDKASCNEIQGTCPNQCAAGWSGPVCQRQNLGYLSQVEVRHLDDDGAEVVDEDETTCISSPKPNRTGWLKVDLGSSRRIYSMKLIAGDGISIQNWKIHVTDYNHDDLFWGIPCTTLKTESSTADFTCDHPEYGRYVSIFSYGRPVDVCEFQIYACSNYTYGDTNCNGRCSCYDENEICHSLYGTCKSGCAAGLTGPGCKQACVMSYGSNCVHSCGHCYERRACDKVTGACPSSCEPGWNGVKCDEECPTASYGFLCRATCGHCKDDVTCNHVTGTCPNGCNAGWFGRTCEHICNIGSYGEDCKFNCSNCEQGSCNRLSGICTSGCKPGWEGAFCNQACLEGNYGKNCQESCGRCEASPCDRASGMCNEKGCEPGYYGANCLHECPAGLYGSNCGYSCGHCSNGESCDPRTGTCPEDCLPGWTGVLCIEKCPYGTFGAECNMTCGVCMERETCDHKTGLCGKGCAEGFSGDLCQDISASSLKGEVSNYLFSTIGAIIGIGVILFLALLMSCIVIKWRREYAFEDYDHRAKRKLLLNAEAL</sequence>
<feature type="signal peptide" evidence="3">
    <location>
        <begin position="1"/>
        <end position="20"/>
    </location>
</feature>
<evidence type="ECO:0000256" key="1">
    <source>
        <dbReference type="ARBA" id="ARBA00022536"/>
    </source>
</evidence>
<reference evidence="5 6" key="1">
    <citation type="submission" date="2024-01" db="EMBL/GenBank/DDBJ databases">
        <title>The genome of the rayed Mediterranean limpet Patella caerulea (Linnaeus, 1758).</title>
        <authorList>
            <person name="Anh-Thu Weber A."/>
            <person name="Halstead-Nussloch G."/>
        </authorList>
    </citation>
    <scope>NUCLEOTIDE SEQUENCE [LARGE SCALE GENOMIC DNA]</scope>
    <source>
        <strain evidence="5">AATW-2023a</strain>
        <tissue evidence="5">Whole specimen</tissue>
    </source>
</reference>